<dbReference type="Proteomes" id="UP000070544">
    <property type="component" value="Unassembled WGS sequence"/>
</dbReference>
<evidence type="ECO:0000313" key="2">
    <source>
        <dbReference type="EMBL" id="KXS21361.1"/>
    </source>
</evidence>
<proteinExistence type="predicted"/>
<dbReference type="AlphaFoldDB" id="A0A139AX85"/>
<sequence>MLLLCRVVKDVTPKKSPFPALLLILTPAFDPAFLCVRVGVKSLWPPLIGTHHNPTPLPSHYKSPARRPTRIRSLSTIGSRQFQYLQIQILSTPVKVEAMFSDWKKLALQVIKEQTDELGSKEVLKIDRVNESEQELYEKAKGYWSTVLTISSATSGFTYFVTTQSLPAFLPGRDRISNTTLERGTTCGLFLGTAFLVSLTAALLSSILLNEVRENALLCPFYDVVVFGKLKLCTAMSCVTGFQINFLGMRYMAEFTIKFWFLFDIPFVFTAFGILCMLLNGVAVIGGIYADEGMYWYFVALGSGIIIFFIVAFICLRRRSKKFMKQFRARGNSVYPNDPRAVPPGGIGPGSRECAEDAFDKGALLHNHAGPDRCKRGSRAPALTLAMLELRVHSTCCWGDAPTCSIWQDQIAKGEQIRALPCTHGFHSSVVRGRMAAHPIPTMPAVQDGHT</sequence>
<feature type="transmembrane region" description="Helical" evidence="1">
    <location>
        <begin position="259"/>
        <end position="289"/>
    </location>
</feature>
<reference evidence="2 3" key="1">
    <citation type="journal article" date="2015" name="Genome Biol. Evol.">
        <title>Phylogenomic analyses indicate that early fungi evolved digesting cell walls of algal ancestors of land plants.</title>
        <authorList>
            <person name="Chang Y."/>
            <person name="Wang S."/>
            <person name="Sekimoto S."/>
            <person name="Aerts A.L."/>
            <person name="Choi C."/>
            <person name="Clum A."/>
            <person name="LaButti K.M."/>
            <person name="Lindquist E.A."/>
            <person name="Yee Ngan C."/>
            <person name="Ohm R.A."/>
            <person name="Salamov A.A."/>
            <person name="Grigoriev I.V."/>
            <person name="Spatafora J.W."/>
            <person name="Berbee M.L."/>
        </authorList>
    </citation>
    <scope>NUCLEOTIDE SEQUENCE [LARGE SCALE GENOMIC DNA]</scope>
    <source>
        <strain evidence="2 3">JEL478</strain>
    </source>
</reference>
<accession>A0A139AX85</accession>
<protein>
    <submittedName>
        <fullName evidence="2">Uncharacterized protein</fullName>
    </submittedName>
</protein>
<gene>
    <name evidence="2" type="ORF">M427DRAFT_27754</name>
</gene>
<keyword evidence="1" id="KW-0472">Membrane</keyword>
<keyword evidence="1" id="KW-0812">Transmembrane</keyword>
<feature type="transmembrane region" description="Helical" evidence="1">
    <location>
        <begin position="295"/>
        <end position="316"/>
    </location>
</feature>
<feature type="transmembrane region" description="Helical" evidence="1">
    <location>
        <begin position="229"/>
        <end position="247"/>
    </location>
</feature>
<feature type="transmembrane region" description="Helical" evidence="1">
    <location>
        <begin position="187"/>
        <end position="209"/>
    </location>
</feature>
<keyword evidence="1" id="KW-1133">Transmembrane helix</keyword>
<name>A0A139AX85_GONPJ</name>
<organism evidence="2 3">
    <name type="scientific">Gonapodya prolifera (strain JEL478)</name>
    <name type="common">Monoblepharis prolifera</name>
    <dbReference type="NCBI Taxonomy" id="1344416"/>
    <lineage>
        <taxon>Eukaryota</taxon>
        <taxon>Fungi</taxon>
        <taxon>Fungi incertae sedis</taxon>
        <taxon>Chytridiomycota</taxon>
        <taxon>Chytridiomycota incertae sedis</taxon>
        <taxon>Monoblepharidomycetes</taxon>
        <taxon>Monoblepharidales</taxon>
        <taxon>Gonapodyaceae</taxon>
        <taxon>Gonapodya</taxon>
    </lineage>
</organism>
<dbReference type="EMBL" id="KQ965733">
    <property type="protein sequence ID" value="KXS21361.1"/>
    <property type="molecule type" value="Genomic_DNA"/>
</dbReference>
<keyword evidence="3" id="KW-1185">Reference proteome</keyword>
<evidence type="ECO:0000256" key="1">
    <source>
        <dbReference type="SAM" id="Phobius"/>
    </source>
</evidence>
<evidence type="ECO:0000313" key="3">
    <source>
        <dbReference type="Proteomes" id="UP000070544"/>
    </source>
</evidence>